<gene>
    <name evidence="1" type="ORF">GCM10008090_27740</name>
</gene>
<name>A0A918RZ70_9GAMM</name>
<evidence type="ECO:0000313" key="2">
    <source>
        <dbReference type="Proteomes" id="UP000614811"/>
    </source>
</evidence>
<proteinExistence type="predicted"/>
<dbReference type="EMBL" id="BMXA01000005">
    <property type="protein sequence ID" value="GHA16382.1"/>
    <property type="molecule type" value="Genomic_DNA"/>
</dbReference>
<comment type="caution">
    <text evidence="1">The sequence shown here is derived from an EMBL/GenBank/DDBJ whole genome shotgun (WGS) entry which is preliminary data.</text>
</comment>
<keyword evidence="2" id="KW-1185">Reference proteome</keyword>
<reference evidence="1" key="1">
    <citation type="journal article" date="2014" name="Int. J. Syst. Evol. Microbiol.">
        <title>Complete genome sequence of Corynebacterium casei LMG S-19264T (=DSM 44701T), isolated from a smear-ripened cheese.</title>
        <authorList>
            <consortium name="US DOE Joint Genome Institute (JGI-PGF)"/>
            <person name="Walter F."/>
            <person name="Albersmeier A."/>
            <person name="Kalinowski J."/>
            <person name="Ruckert C."/>
        </authorList>
    </citation>
    <scope>NUCLEOTIDE SEQUENCE</scope>
    <source>
        <strain evidence="1">KCTC 12711</strain>
    </source>
</reference>
<dbReference type="Proteomes" id="UP000614811">
    <property type="component" value="Unassembled WGS sequence"/>
</dbReference>
<evidence type="ECO:0000313" key="1">
    <source>
        <dbReference type="EMBL" id="GHA16382.1"/>
    </source>
</evidence>
<dbReference type="RefSeq" id="WP_189402280.1">
    <property type="nucleotide sequence ID" value="NZ_BMXA01000005.1"/>
</dbReference>
<reference evidence="1" key="2">
    <citation type="submission" date="2020-09" db="EMBL/GenBank/DDBJ databases">
        <authorList>
            <person name="Sun Q."/>
            <person name="Kim S."/>
        </authorList>
    </citation>
    <scope>NUCLEOTIDE SEQUENCE</scope>
    <source>
        <strain evidence="1">KCTC 12711</strain>
    </source>
</reference>
<protein>
    <submittedName>
        <fullName evidence="1">Uncharacterized protein</fullName>
    </submittedName>
</protein>
<dbReference type="AlphaFoldDB" id="A0A918RZ70"/>
<accession>A0A918RZ70</accession>
<organism evidence="1 2">
    <name type="scientific">Arenicella chitinivorans</name>
    <dbReference type="NCBI Taxonomy" id="1329800"/>
    <lineage>
        <taxon>Bacteria</taxon>
        <taxon>Pseudomonadati</taxon>
        <taxon>Pseudomonadota</taxon>
        <taxon>Gammaproteobacteria</taxon>
        <taxon>Arenicellales</taxon>
        <taxon>Arenicellaceae</taxon>
        <taxon>Arenicella</taxon>
    </lineage>
</organism>
<sequence length="104" mass="12119">MTKEESLKLMHFPNEWLVWDMYPDELFQIQISGNEVGYEDGSDHDRTGVFHWWLKRNPSSEKLILLAKLTLIDPDPLMGQDVRSYIAKSEHCNESVNQVLQLAT</sequence>